<evidence type="ECO:0000313" key="3">
    <source>
        <dbReference type="Proteomes" id="UP000321393"/>
    </source>
</evidence>
<dbReference type="SUPFAM" id="SSF50630">
    <property type="entry name" value="Acid proteases"/>
    <property type="match status" value="1"/>
</dbReference>
<dbReference type="EMBL" id="SSTE01011804">
    <property type="protein sequence ID" value="KAA0050551.1"/>
    <property type="molecule type" value="Genomic_DNA"/>
</dbReference>
<dbReference type="Proteomes" id="UP000321947">
    <property type="component" value="Unassembled WGS sequence"/>
</dbReference>
<dbReference type="Pfam" id="PF13650">
    <property type="entry name" value="Asp_protease_2"/>
    <property type="match status" value="1"/>
</dbReference>
<name>A0A5D3D5G7_CUCMM</name>
<comment type="caution">
    <text evidence="2">The sequence shown here is derived from an EMBL/GenBank/DDBJ whole genome shotgun (WGS) entry which is preliminary data.</text>
</comment>
<dbReference type="CDD" id="cd00303">
    <property type="entry name" value="retropepsin_like"/>
    <property type="match status" value="1"/>
</dbReference>
<reference evidence="3 4" key="1">
    <citation type="submission" date="2019-08" db="EMBL/GenBank/DDBJ databases">
        <title>Draft genome sequences of two oriental melons (Cucumis melo L. var makuwa).</title>
        <authorList>
            <person name="Kwon S.-Y."/>
        </authorList>
    </citation>
    <scope>NUCLEOTIDE SEQUENCE [LARGE SCALE GENOMIC DNA]</scope>
    <source>
        <strain evidence="4">cv. Chang Bougi</strain>
        <strain evidence="3">cv. SW 3</strain>
        <tissue evidence="2">Leaf</tissue>
    </source>
</reference>
<organism evidence="2 4">
    <name type="scientific">Cucumis melo var. makuwa</name>
    <name type="common">Oriental melon</name>
    <dbReference type="NCBI Taxonomy" id="1194695"/>
    <lineage>
        <taxon>Eukaryota</taxon>
        <taxon>Viridiplantae</taxon>
        <taxon>Streptophyta</taxon>
        <taxon>Embryophyta</taxon>
        <taxon>Tracheophyta</taxon>
        <taxon>Spermatophyta</taxon>
        <taxon>Magnoliopsida</taxon>
        <taxon>eudicotyledons</taxon>
        <taxon>Gunneridae</taxon>
        <taxon>Pentapetalae</taxon>
        <taxon>rosids</taxon>
        <taxon>fabids</taxon>
        <taxon>Cucurbitales</taxon>
        <taxon>Cucurbitaceae</taxon>
        <taxon>Benincaseae</taxon>
        <taxon>Cucumis</taxon>
    </lineage>
</organism>
<dbReference type="OrthoDB" id="778454at2759"/>
<dbReference type="EMBL" id="SSTD01007466">
    <property type="protein sequence ID" value="TYK18791.1"/>
    <property type="molecule type" value="Genomic_DNA"/>
</dbReference>
<dbReference type="InterPro" id="IPR021109">
    <property type="entry name" value="Peptidase_aspartic_dom_sf"/>
</dbReference>
<evidence type="ECO:0000313" key="4">
    <source>
        <dbReference type="Proteomes" id="UP000321947"/>
    </source>
</evidence>
<evidence type="ECO:0000313" key="1">
    <source>
        <dbReference type="EMBL" id="KAA0050551.1"/>
    </source>
</evidence>
<sequence length="292" mass="32940">MKVEVNLPPLTVIKNIARYAKFLKESCTHKRRSRSQEKVMVSKNVTSLIKKNLPEKCVDLDMFLLPCTIGNRNISNAMLDLGASINVMPLSVFKDLGLNELEKTSICIQLADRSFISLLEIVEDVLVKVGNLIFPAEFYIIEMNNGYACTSPTILLGRPFLKTAKAKINVDKGLLNVEFGETQEEHDKFNELFDQATLKHVEYEFAKNKPSNDDLSIFLDFVASVNDEHVLVDNLATNGHHVLDNDFASSNEHDLGRNINNDDEHTLKGIDNENDLGTNVVEIAYEFDDNFF</sequence>
<evidence type="ECO:0000313" key="2">
    <source>
        <dbReference type="EMBL" id="TYK18791.1"/>
    </source>
</evidence>
<accession>A0A5D3D5G7</accession>
<protein>
    <submittedName>
        <fullName evidence="2">Uncharacterized protein</fullName>
    </submittedName>
</protein>
<gene>
    <name evidence="2" type="ORF">E5676_scaffold945G00040</name>
    <name evidence="1" type="ORF">E6C27_scaffold673G00050</name>
</gene>
<dbReference type="Proteomes" id="UP000321393">
    <property type="component" value="Unassembled WGS sequence"/>
</dbReference>
<dbReference type="AlphaFoldDB" id="A0A5D3D5G7"/>
<dbReference type="PANTHER" id="PTHR33067">
    <property type="entry name" value="RNA-DIRECTED DNA POLYMERASE-RELATED"/>
    <property type="match status" value="1"/>
</dbReference>
<dbReference type="Gene3D" id="2.40.70.10">
    <property type="entry name" value="Acid Proteases"/>
    <property type="match status" value="1"/>
</dbReference>
<proteinExistence type="predicted"/>
<dbReference type="PANTHER" id="PTHR33067:SF15">
    <property type="entry name" value="RNA-DIRECTED DNA POLYMERASE"/>
    <property type="match status" value="1"/>
</dbReference>